<dbReference type="Pfam" id="PF14226">
    <property type="entry name" value="DIOX_N"/>
    <property type="match status" value="1"/>
</dbReference>
<dbReference type="Gene3D" id="2.60.120.330">
    <property type="entry name" value="B-lactam Antibiotic, Isopenicillin N Synthase, Chain"/>
    <property type="match status" value="1"/>
</dbReference>
<dbReference type="OMA" id="HIDNAMV"/>
<dbReference type="OrthoDB" id="406156at2759"/>
<sequence length="363" mass="42180">MPSVTLPAIPRHVPPPPTQEPLDYADLPIIDLSKGKTPEGRIELSEQMRDALNVKGFFYIINHGFSQAETDRMFDIADLPFNSVSDEERKLYSGDIKEQMSYEGYKPRQYWHIDSGVRDEIENYNIYRDVERREHPKALRPFLPEIQKLIEHNHLNILHPILRLLALGMELPEETFVEQHPFRGDSGNYVRFMKYWPRSEEDEAKTNNVWMKGHTDSGTITILWSQPVAALQIMSPDGKWRWVKHIDNALVINAGDAMEFMSGGFYKATIHRVVQPPQDQRGLTRLGIFYFCFTDDDVLLLPRIESPVFKSREVIRRYADADAPTMGTWRKSRTVAYGQTQLQKRDNGIEEEIIHGILQKHYN</sequence>
<proteinExistence type="predicted"/>
<organism evidence="4 5">
    <name type="scientific">Wolfiporia cocos (strain MD-104)</name>
    <name type="common">Brown rot fungus</name>
    <dbReference type="NCBI Taxonomy" id="742152"/>
    <lineage>
        <taxon>Eukaryota</taxon>
        <taxon>Fungi</taxon>
        <taxon>Dikarya</taxon>
        <taxon>Basidiomycota</taxon>
        <taxon>Agaricomycotina</taxon>
        <taxon>Agaricomycetes</taxon>
        <taxon>Polyporales</taxon>
        <taxon>Phaeolaceae</taxon>
        <taxon>Wolfiporia</taxon>
    </lineage>
</organism>
<dbReference type="Proteomes" id="UP000218811">
    <property type="component" value="Unassembled WGS sequence"/>
</dbReference>
<keyword evidence="5" id="KW-1185">Reference proteome</keyword>
<dbReference type="InterPro" id="IPR050231">
    <property type="entry name" value="Iron_ascorbate_oxido_reductase"/>
</dbReference>
<evidence type="ECO:0000256" key="1">
    <source>
        <dbReference type="SAM" id="MobiDB-lite"/>
    </source>
</evidence>
<dbReference type="PANTHER" id="PTHR47990">
    <property type="entry name" value="2-OXOGLUTARATE (2OG) AND FE(II)-DEPENDENT OXYGENASE SUPERFAMILY PROTEIN-RELATED"/>
    <property type="match status" value="1"/>
</dbReference>
<accession>A0A2H3JGU2</accession>
<reference evidence="4 5" key="1">
    <citation type="journal article" date="2012" name="Science">
        <title>The Paleozoic origin of enzymatic lignin decomposition reconstructed from 31 fungal genomes.</title>
        <authorList>
            <person name="Floudas D."/>
            <person name="Binder M."/>
            <person name="Riley R."/>
            <person name="Barry K."/>
            <person name="Blanchette R.A."/>
            <person name="Henrissat B."/>
            <person name="Martinez A.T."/>
            <person name="Otillar R."/>
            <person name="Spatafora J.W."/>
            <person name="Yadav J.S."/>
            <person name="Aerts A."/>
            <person name="Benoit I."/>
            <person name="Boyd A."/>
            <person name="Carlson A."/>
            <person name="Copeland A."/>
            <person name="Coutinho P.M."/>
            <person name="de Vries R.P."/>
            <person name="Ferreira P."/>
            <person name="Findley K."/>
            <person name="Foster B."/>
            <person name="Gaskell J."/>
            <person name="Glotzer D."/>
            <person name="Gorecki P."/>
            <person name="Heitman J."/>
            <person name="Hesse C."/>
            <person name="Hori C."/>
            <person name="Igarashi K."/>
            <person name="Jurgens J.A."/>
            <person name="Kallen N."/>
            <person name="Kersten P."/>
            <person name="Kohler A."/>
            <person name="Kuees U."/>
            <person name="Kumar T.K.A."/>
            <person name="Kuo A."/>
            <person name="LaButti K."/>
            <person name="Larrondo L.F."/>
            <person name="Lindquist E."/>
            <person name="Ling A."/>
            <person name="Lombard V."/>
            <person name="Lucas S."/>
            <person name="Lundell T."/>
            <person name="Martin R."/>
            <person name="McLaughlin D.J."/>
            <person name="Morgenstern I."/>
            <person name="Morin E."/>
            <person name="Murat C."/>
            <person name="Nagy L.G."/>
            <person name="Nolan M."/>
            <person name="Ohm R.A."/>
            <person name="Patyshakuliyeva A."/>
            <person name="Rokas A."/>
            <person name="Ruiz-Duenas F.J."/>
            <person name="Sabat G."/>
            <person name="Salamov A."/>
            <person name="Samejima M."/>
            <person name="Schmutz J."/>
            <person name="Slot J.C."/>
            <person name="St John F."/>
            <person name="Stenlid J."/>
            <person name="Sun H."/>
            <person name="Sun S."/>
            <person name="Syed K."/>
            <person name="Tsang A."/>
            <person name="Wiebenga A."/>
            <person name="Young D."/>
            <person name="Pisabarro A."/>
            <person name="Eastwood D.C."/>
            <person name="Martin F."/>
            <person name="Cullen D."/>
            <person name="Grigoriev I.V."/>
            <person name="Hibbett D.S."/>
        </authorList>
    </citation>
    <scope>NUCLEOTIDE SEQUENCE [LARGE SCALE GENOMIC DNA]</scope>
    <source>
        <strain evidence="4 5">MD-104</strain>
    </source>
</reference>
<dbReference type="EMBL" id="KB467898">
    <property type="protein sequence ID" value="PCH36928.1"/>
    <property type="molecule type" value="Genomic_DNA"/>
</dbReference>
<dbReference type="SUPFAM" id="SSF51197">
    <property type="entry name" value="Clavaminate synthase-like"/>
    <property type="match status" value="1"/>
</dbReference>
<evidence type="ECO:0000313" key="4">
    <source>
        <dbReference type="EMBL" id="PCH36928.1"/>
    </source>
</evidence>
<gene>
    <name evidence="4" type="ORF">WOLCODRAFT_146467</name>
</gene>
<protein>
    <submittedName>
        <fullName evidence="4">Clavaminate synthase-like protein</fullName>
    </submittedName>
</protein>
<dbReference type="STRING" id="742152.A0A2H3JGU2"/>
<evidence type="ECO:0000313" key="5">
    <source>
        <dbReference type="Proteomes" id="UP000218811"/>
    </source>
</evidence>
<feature type="region of interest" description="Disordered" evidence="1">
    <location>
        <begin position="1"/>
        <end position="23"/>
    </location>
</feature>
<name>A0A2H3JGU2_WOLCO</name>
<evidence type="ECO:0000259" key="2">
    <source>
        <dbReference type="Pfam" id="PF03171"/>
    </source>
</evidence>
<dbReference type="Pfam" id="PF03171">
    <property type="entry name" value="2OG-FeII_Oxy"/>
    <property type="match status" value="1"/>
</dbReference>
<dbReference type="InterPro" id="IPR027443">
    <property type="entry name" value="IPNS-like_sf"/>
</dbReference>
<evidence type="ECO:0000259" key="3">
    <source>
        <dbReference type="Pfam" id="PF14226"/>
    </source>
</evidence>
<dbReference type="PRINTS" id="PR00682">
    <property type="entry name" value="IPNSYNTHASE"/>
</dbReference>
<dbReference type="InterPro" id="IPR026992">
    <property type="entry name" value="DIOX_N"/>
</dbReference>
<dbReference type="AlphaFoldDB" id="A0A2H3JGU2"/>
<dbReference type="InterPro" id="IPR044861">
    <property type="entry name" value="IPNS-like_FE2OG_OXY"/>
</dbReference>
<feature type="domain" description="Isopenicillin N synthase-like Fe(2+) 2OG dioxygenase" evidence="2">
    <location>
        <begin position="193"/>
        <end position="292"/>
    </location>
</feature>
<feature type="domain" description="Non-haem dioxygenase N-terminal" evidence="3">
    <location>
        <begin position="27"/>
        <end position="134"/>
    </location>
</feature>